<dbReference type="AlphaFoldDB" id="A0A6J4KA77"/>
<feature type="region of interest" description="Disordered" evidence="1">
    <location>
        <begin position="60"/>
        <end position="80"/>
    </location>
</feature>
<sequence>MIPSALDLGHTVRPRMGRRATVAAPLDSPVAEPVWEQAWLVVNRERAALSEALAELRTLERQTQKAGPSPQQAAELRRLRSQVSSLHTTLARAGVTLVEARKQGTPGAPDA</sequence>
<name>A0A6J4KA77_9CHLR</name>
<organism evidence="2">
    <name type="scientific">uncultured Chloroflexota bacterium</name>
    <dbReference type="NCBI Taxonomy" id="166587"/>
    <lineage>
        <taxon>Bacteria</taxon>
        <taxon>Bacillati</taxon>
        <taxon>Chloroflexota</taxon>
        <taxon>environmental samples</taxon>
    </lineage>
</organism>
<proteinExistence type="predicted"/>
<dbReference type="EMBL" id="CADCTC010000290">
    <property type="protein sequence ID" value="CAA9299842.1"/>
    <property type="molecule type" value="Genomic_DNA"/>
</dbReference>
<evidence type="ECO:0000313" key="2">
    <source>
        <dbReference type="EMBL" id="CAA9299842.1"/>
    </source>
</evidence>
<evidence type="ECO:0000256" key="1">
    <source>
        <dbReference type="SAM" id="MobiDB-lite"/>
    </source>
</evidence>
<reference evidence="2" key="1">
    <citation type="submission" date="2020-02" db="EMBL/GenBank/DDBJ databases">
        <authorList>
            <person name="Meier V. D."/>
        </authorList>
    </citation>
    <scope>NUCLEOTIDE SEQUENCE</scope>
    <source>
        <strain evidence="2">AVDCRST_MAG77</strain>
    </source>
</reference>
<gene>
    <name evidence="2" type="ORF">AVDCRST_MAG77-5526</name>
</gene>
<protein>
    <submittedName>
        <fullName evidence="2">Uncharacterized protein</fullName>
    </submittedName>
</protein>
<accession>A0A6J4KA77</accession>